<dbReference type="PANTHER" id="PTHR34351">
    <property type="entry name" value="SLR1927 PROTEIN-RELATED"/>
    <property type="match status" value="1"/>
</dbReference>
<sequence length="474" mass="51692">MKPVRAFHYGTRFAAWTVLLASLAAALSAALIRGGAVEWFVCAMLLAVALTSGLLPALSIIGIQVSERGAITSSRGTMNLGSQLPESEDNDGYGLKGATIPKERIVVDAGQDIVVELLLTRTLPLPLTWLAIQDGGDHAGGAANRRFRCQALLVPGFRKQMVFSYKVSGLGRGTYLSAPLRLCAGDWLGLTAIRRIIPRHQEWLVLPTEAEKAALDQERRSSHSSDSWSSQAKSFSSYRLHRIGEEGWAWQSMGMPAGMGPDSRPFRPEDSPRHLDARAAARGRGLFARLAQSESPPAAWIVIDGFIPERNGQKDDQLLDGCISGALRMTREELSSSVVHVCSSRWRCELAPGQSRGMEDLLSLMARMEPDNDKGGAILAEVCREMGACDQLAIFSADWESRLRWGDVSDMLAETGGELMLYFAIDDNGITTEMIKQQDWLEGRGIRVYWLHPGQSPERAVRVTGVGGLAYVAG</sequence>
<comment type="caution">
    <text evidence="2">The sequence shown here is derived from an EMBL/GenBank/DDBJ whole genome shotgun (WGS) entry which is preliminary data.</text>
</comment>
<dbReference type="EMBL" id="LYPA01000054">
    <property type="protein sequence ID" value="OBR65612.1"/>
    <property type="molecule type" value="Genomic_DNA"/>
</dbReference>
<reference evidence="2 3" key="1">
    <citation type="submission" date="2016-05" db="EMBL/GenBank/DDBJ databases">
        <title>Paenibacillus oryzae. sp. nov., isolated from the rice root.</title>
        <authorList>
            <person name="Zhang J."/>
            <person name="Zhang X."/>
        </authorList>
    </citation>
    <scope>NUCLEOTIDE SEQUENCE [LARGE SCALE GENOMIC DNA]</scope>
    <source>
        <strain evidence="2 3">1DrF-4</strain>
    </source>
</reference>
<proteinExistence type="predicted"/>
<keyword evidence="1" id="KW-1133">Transmembrane helix</keyword>
<feature type="transmembrane region" description="Helical" evidence="1">
    <location>
        <begin position="38"/>
        <end position="65"/>
    </location>
</feature>
<keyword evidence="1" id="KW-0472">Membrane</keyword>
<name>A0A1A5YJ30_9BACL</name>
<gene>
    <name evidence="2" type="ORF">A7K91_13590</name>
</gene>
<dbReference type="STRING" id="1844972.A7K91_13590"/>
<organism evidence="2 3">
    <name type="scientific">Paenibacillus oryzae</name>
    <dbReference type="NCBI Taxonomy" id="1844972"/>
    <lineage>
        <taxon>Bacteria</taxon>
        <taxon>Bacillati</taxon>
        <taxon>Bacillota</taxon>
        <taxon>Bacilli</taxon>
        <taxon>Bacillales</taxon>
        <taxon>Paenibacillaceae</taxon>
        <taxon>Paenibacillus</taxon>
    </lineage>
</organism>
<dbReference type="Proteomes" id="UP000092024">
    <property type="component" value="Unassembled WGS sequence"/>
</dbReference>
<dbReference type="PANTHER" id="PTHR34351:SF2">
    <property type="entry name" value="DUF58 DOMAIN-CONTAINING PROTEIN"/>
    <property type="match status" value="1"/>
</dbReference>
<keyword evidence="1" id="KW-0812">Transmembrane</keyword>
<dbReference type="RefSeq" id="WP_068682864.1">
    <property type="nucleotide sequence ID" value="NZ_LYPA01000054.1"/>
</dbReference>
<accession>A0A1A5YJ30</accession>
<dbReference type="OrthoDB" id="140416at2"/>
<evidence type="ECO:0000313" key="3">
    <source>
        <dbReference type="Proteomes" id="UP000092024"/>
    </source>
</evidence>
<evidence type="ECO:0000313" key="2">
    <source>
        <dbReference type="EMBL" id="OBR65612.1"/>
    </source>
</evidence>
<dbReference type="AlphaFoldDB" id="A0A1A5YJ30"/>
<evidence type="ECO:0000256" key="1">
    <source>
        <dbReference type="SAM" id="Phobius"/>
    </source>
</evidence>
<keyword evidence="3" id="KW-1185">Reference proteome</keyword>
<protein>
    <submittedName>
        <fullName evidence="2">Uncharacterized protein</fullName>
    </submittedName>
</protein>